<dbReference type="RefSeq" id="WP_101538064.1">
    <property type="nucleotide sequence ID" value="NZ_MXAV01000035.1"/>
</dbReference>
<reference evidence="3 4" key="1">
    <citation type="submission" date="2017-03" db="EMBL/GenBank/DDBJ databases">
        <title>Draft genime sequence of the acidophilic sulfur-oxidizing bacterium Acidithiobacillus sp. SH, isolated from seawater.</title>
        <authorList>
            <person name="Sharmin S."/>
            <person name="Tokuhisa M."/>
            <person name="Kanao T."/>
            <person name="Kamimura K."/>
        </authorList>
    </citation>
    <scope>NUCLEOTIDE SEQUENCE [LARGE SCALE GENOMIC DNA]</scope>
    <source>
        <strain evidence="3 4">SH</strain>
    </source>
</reference>
<dbReference type="AlphaFoldDB" id="A0A2I1DKV9"/>
<evidence type="ECO:0000313" key="3">
    <source>
        <dbReference type="EMBL" id="PKY10486.1"/>
    </source>
</evidence>
<gene>
    <name evidence="3" type="ORF">B1757_09345</name>
</gene>
<protein>
    <submittedName>
        <fullName evidence="3">Pyridoxamine 5'-phosphate oxidase</fullName>
    </submittedName>
</protein>
<dbReference type="InterPro" id="IPR019595">
    <property type="entry name" value="DUF2470"/>
</dbReference>
<organism evidence="3 4">
    <name type="scientific">Acidithiobacillus marinus</name>
    <dbReference type="NCBI Taxonomy" id="187490"/>
    <lineage>
        <taxon>Bacteria</taxon>
        <taxon>Pseudomonadati</taxon>
        <taxon>Pseudomonadota</taxon>
        <taxon>Acidithiobacillia</taxon>
        <taxon>Acidithiobacillales</taxon>
        <taxon>Acidithiobacillaceae</taxon>
        <taxon>Acidithiobacillus</taxon>
    </lineage>
</organism>
<dbReference type="PANTHER" id="PTHR13343">
    <property type="entry name" value="CREG1 PROTEIN"/>
    <property type="match status" value="1"/>
</dbReference>
<dbReference type="OrthoDB" id="9776211at2"/>
<dbReference type="Proteomes" id="UP000234329">
    <property type="component" value="Unassembled WGS sequence"/>
</dbReference>
<dbReference type="Gene3D" id="3.20.180.10">
    <property type="entry name" value="PNP-oxidase-like"/>
    <property type="match status" value="1"/>
</dbReference>
<comment type="caution">
    <text evidence="3">The sequence shown here is derived from an EMBL/GenBank/DDBJ whole genome shotgun (WGS) entry which is preliminary data.</text>
</comment>
<dbReference type="InterPro" id="IPR037119">
    <property type="entry name" value="Haem_oxidase_HugZ-like_sf"/>
</dbReference>
<evidence type="ECO:0000259" key="1">
    <source>
        <dbReference type="Pfam" id="PF10615"/>
    </source>
</evidence>
<dbReference type="SUPFAM" id="SSF50475">
    <property type="entry name" value="FMN-binding split barrel"/>
    <property type="match status" value="1"/>
</dbReference>
<evidence type="ECO:0000259" key="2">
    <source>
        <dbReference type="Pfam" id="PF13883"/>
    </source>
</evidence>
<dbReference type="Pfam" id="PF13883">
    <property type="entry name" value="CREG_beta-barrel"/>
    <property type="match status" value="1"/>
</dbReference>
<dbReference type="InParanoid" id="A0A2I1DKV9"/>
<accession>A0A2I1DKV9</accession>
<dbReference type="InterPro" id="IPR012349">
    <property type="entry name" value="Split_barrel_FMN-bd"/>
</dbReference>
<dbReference type="Pfam" id="PF10615">
    <property type="entry name" value="DUF2470"/>
    <property type="match status" value="1"/>
</dbReference>
<dbReference type="InterPro" id="IPR055343">
    <property type="entry name" value="CREG_beta-barrel"/>
</dbReference>
<dbReference type="Gene3D" id="2.30.110.10">
    <property type="entry name" value="Electron Transport, Fmn-binding Protein, Chain A"/>
    <property type="match status" value="1"/>
</dbReference>
<evidence type="ECO:0000313" key="4">
    <source>
        <dbReference type="Proteomes" id="UP000234329"/>
    </source>
</evidence>
<sequence>MPPEDQALATGSEARRFVRAYHNGSLCTLSKKLEGYPFASVSPFVLDDRGNPLILISNLAEHTKNIDADSRVSLLVQPCSPDMQAAGRVTLTGRATRLPDKNAFADRYLRYLPQARDYFAAHDFYFYRIAVEYIRYIGGFGKIHWVRPEHYAPPPSDALVAAEAGIIAHMNADHRDNLRDYCRHQYALDVFEVEMVGMDYDGFDLRADGTLLRFDLPDPVTNAQEARKALVSLAQQCRESVDKNAQ</sequence>
<dbReference type="EMBL" id="MXAV01000035">
    <property type="protein sequence ID" value="PKY10486.1"/>
    <property type="molecule type" value="Genomic_DNA"/>
</dbReference>
<dbReference type="GO" id="GO:0005737">
    <property type="term" value="C:cytoplasm"/>
    <property type="evidence" value="ECO:0007669"/>
    <property type="project" value="UniProtKB-ARBA"/>
</dbReference>
<feature type="domain" description="DUF2470" evidence="1">
    <location>
        <begin position="163"/>
        <end position="233"/>
    </location>
</feature>
<name>A0A2I1DKV9_9PROT</name>
<dbReference type="PANTHER" id="PTHR13343:SF17">
    <property type="entry name" value="CELLULAR REPRESSOR OF E1A-STIMULATED GENES, ISOFORM A"/>
    <property type="match status" value="1"/>
</dbReference>
<keyword evidence="4" id="KW-1185">Reference proteome</keyword>
<feature type="domain" description="CREG-like beta-barrel" evidence="2">
    <location>
        <begin position="12"/>
        <end position="151"/>
    </location>
</feature>
<proteinExistence type="predicted"/>